<name>A0AAD7HW50_9AGAR</name>
<sequence length="90" mass="9621">MYFGAGTITIGVGAIRLGPNRDTGCTASITPGVSVNKERRVPEEQDIEMPDVTAVVPPPEGAEGDIDKDDLDTELLIDSFERILVMSDDS</sequence>
<organism evidence="1 2">
    <name type="scientific">Mycena metata</name>
    <dbReference type="NCBI Taxonomy" id="1033252"/>
    <lineage>
        <taxon>Eukaryota</taxon>
        <taxon>Fungi</taxon>
        <taxon>Dikarya</taxon>
        <taxon>Basidiomycota</taxon>
        <taxon>Agaricomycotina</taxon>
        <taxon>Agaricomycetes</taxon>
        <taxon>Agaricomycetidae</taxon>
        <taxon>Agaricales</taxon>
        <taxon>Marasmiineae</taxon>
        <taxon>Mycenaceae</taxon>
        <taxon>Mycena</taxon>
    </lineage>
</organism>
<protein>
    <submittedName>
        <fullName evidence="1">Uncharacterized protein</fullName>
    </submittedName>
</protein>
<gene>
    <name evidence="1" type="ORF">B0H16DRAFT_1734302</name>
</gene>
<accession>A0AAD7HW50</accession>
<evidence type="ECO:0000313" key="1">
    <source>
        <dbReference type="EMBL" id="KAJ7729135.1"/>
    </source>
</evidence>
<dbReference type="AlphaFoldDB" id="A0AAD7HW50"/>
<proteinExistence type="predicted"/>
<evidence type="ECO:0000313" key="2">
    <source>
        <dbReference type="Proteomes" id="UP001215598"/>
    </source>
</evidence>
<comment type="caution">
    <text evidence="1">The sequence shown here is derived from an EMBL/GenBank/DDBJ whole genome shotgun (WGS) entry which is preliminary data.</text>
</comment>
<dbReference type="EMBL" id="JARKIB010000167">
    <property type="protein sequence ID" value="KAJ7729135.1"/>
    <property type="molecule type" value="Genomic_DNA"/>
</dbReference>
<keyword evidence="2" id="KW-1185">Reference proteome</keyword>
<dbReference type="Proteomes" id="UP001215598">
    <property type="component" value="Unassembled WGS sequence"/>
</dbReference>
<reference evidence="1" key="1">
    <citation type="submission" date="2023-03" db="EMBL/GenBank/DDBJ databases">
        <title>Massive genome expansion in bonnet fungi (Mycena s.s.) driven by repeated elements and novel gene families across ecological guilds.</title>
        <authorList>
            <consortium name="Lawrence Berkeley National Laboratory"/>
            <person name="Harder C.B."/>
            <person name="Miyauchi S."/>
            <person name="Viragh M."/>
            <person name="Kuo A."/>
            <person name="Thoen E."/>
            <person name="Andreopoulos B."/>
            <person name="Lu D."/>
            <person name="Skrede I."/>
            <person name="Drula E."/>
            <person name="Henrissat B."/>
            <person name="Morin E."/>
            <person name="Kohler A."/>
            <person name="Barry K."/>
            <person name="LaButti K."/>
            <person name="Morin E."/>
            <person name="Salamov A."/>
            <person name="Lipzen A."/>
            <person name="Mereny Z."/>
            <person name="Hegedus B."/>
            <person name="Baldrian P."/>
            <person name="Stursova M."/>
            <person name="Weitz H."/>
            <person name="Taylor A."/>
            <person name="Grigoriev I.V."/>
            <person name="Nagy L.G."/>
            <person name="Martin F."/>
            <person name="Kauserud H."/>
        </authorList>
    </citation>
    <scope>NUCLEOTIDE SEQUENCE</scope>
    <source>
        <strain evidence="1">CBHHK182m</strain>
    </source>
</reference>